<evidence type="ECO:0000256" key="1">
    <source>
        <dbReference type="SAM" id="Phobius"/>
    </source>
</evidence>
<accession>A0A0F9UYH6</accession>
<evidence type="ECO:0000313" key="2">
    <source>
        <dbReference type="EMBL" id="KKN96759.1"/>
    </source>
</evidence>
<protein>
    <submittedName>
        <fullName evidence="2">Uncharacterized protein</fullName>
    </submittedName>
</protein>
<comment type="caution">
    <text evidence="2">The sequence shown here is derived from an EMBL/GenBank/DDBJ whole genome shotgun (WGS) entry which is preliminary data.</text>
</comment>
<organism evidence="2">
    <name type="scientific">marine sediment metagenome</name>
    <dbReference type="NCBI Taxonomy" id="412755"/>
    <lineage>
        <taxon>unclassified sequences</taxon>
        <taxon>metagenomes</taxon>
        <taxon>ecological metagenomes</taxon>
    </lineage>
</organism>
<gene>
    <name evidence="2" type="ORF">LCGC14_0164030</name>
</gene>
<keyword evidence="1" id="KW-1133">Transmembrane helix</keyword>
<feature type="transmembrane region" description="Helical" evidence="1">
    <location>
        <begin position="38"/>
        <end position="59"/>
    </location>
</feature>
<dbReference type="EMBL" id="LAZR01000062">
    <property type="protein sequence ID" value="KKN96759.1"/>
    <property type="molecule type" value="Genomic_DNA"/>
</dbReference>
<sequence length="60" mass="6896">MKCPKCGAENTSLYGYFDEPETMRCNACLDRRERWVRLAMLVGLVTAFVILIVMLRGLLQ</sequence>
<proteinExistence type="predicted"/>
<dbReference type="AlphaFoldDB" id="A0A0F9UYH6"/>
<keyword evidence="1" id="KW-0472">Membrane</keyword>
<keyword evidence="1" id="KW-0812">Transmembrane</keyword>
<reference evidence="2" key="1">
    <citation type="journal article" date="2015" name="Nature">
        <title>Complex archaea that bridge the gap between prokaryotes and eukaryotes.</title>
        <authorList>
            <person name="Spang A."/>
            <person name="Saw J.H."/>
            <person name="Jorgensen S.L."/>
            <person name="Zaremba-Niedzwiedzka K."/>
            <person name="Martijn J."/>
            <person name="Lind A.E."/>
            <person name="van Eijk R."/>
            <person name="Schleper C."/>
            <person name="Guy L."/>
            <person name="Ettema T.J."/>
        </authorList>
    </citation>
    <scope>NUCLEOTIDE SEQUENCE</scope>
</reference>
<name>A0A0F9UYH6_9ZZZZ</name>